<sequence length="227" mass="25786">MTILEKYKQLNLEIEKIAGRCGRNKDEIKVIAVTKYVDTVTTKEALDAGLEHIGENRVEGGVEKWEQLGERGNWHFIGSLQTKKVKKVIDKYDYFHSLDRLSLAEELDKRSSKKVSCFVQVNVSQEESKSGISEAELIPFIEKLAEYPSIEVVGLMTMAPFYQDPERTRPIFRKLRELRDQVEGLGYQHAPCKELSMGMSNDYSIAIEEGATFIRIGTVLVGNPLKN</sequence>
<dbReference type="STRING" id="519424.AZF04_02160"/>
<comment type="caution">
    <text evidence="6">The sequence shown here is derived from an EMBL/GenBank/DDBJ whole genome shotgun (WGS) entry which is preliminary data.</text>
</comment>
<dbReference type="InterPro" id="IPR029066">
    <property type="entry name" value="PLP-binding_barrel"/>
</dbReference>
<evidence type="ECO:0000313" key="7">
    <source>
        <dbReference type="Proteomes" id="UP000075806"/>
    </source>
</evidence>
<dbReference type="PIRSF" id="PIRSF004848">
    <property type="entry name" value="YBL036c_PLPDEIII"/>
    <property type="match status" value="1"/>
</dbReference>
<feature type="domain" description="Alanine racemase N-terminal" evidence="5">
    <location>
        <begin position="29"/>
        <end position="222"/>
    </location>
</feature>
<dbReference type="PANTHER" id="PTHR10146">
    <property type="entry name" value="PROLINE SYNTHETASE CO-TRANSCRIBED BACTERIAL HOMOLOG PROTEIN"/>
    <property type="match status" value="1"/>
</dbReference>
<keyword evidence="1 2" id="KW-0663">Pyridoxal phosphate</keyword>
<keyword evidence="7" id="KW-1185">Reference proteome</keyword>
<comment type="similarity">
    <text evidence="2 4">Belongs to the pyridoxal phosphate-binding protein YggS/PROSC family.</text>
</comment>
<comment type="function">
    <text evidence="2">Pyridoxal 5'-phosphate (PLP)-binding protein, which is involved in PLP homeostasis.</text>
</comment>
<dbReference type="Pfam" id="PF01168">
    <property type="entry name" value="Ala_racemase_N"/>
    <property type="match status" value="1"/>
</dbReference>
<evidence type="ECO:0000256" key="1">
    <source>
        <dbReference type="ARBA" id="ARBA00022898"/>
    </source>
</evidence>
<comment type="cofactor">
    <cofactor evidence="3">
        <name>pyridoxal 5'-phosphate</name>
        <dbReference type="ChEBI" id="CHEBI:597326"/>
    </cofactor>
</comment>
<proteinExistence type="inferred from homology"/>
<evidence type="ECO:0000256" key="4">
    <source>
        <dbReference type="RuleBase" id="RU004514"/>
    </source>
</evidence>
<dbReference type="InterPro" id="IPR011078">
    <property type="entry name" value="PyrdxlP_homeostasis"/>
</dbReference>
<dbReference type="OrthoDB" id="9804072at2"/>
<evidence type="ECO:0000256" key="3">
    <source>
        <dbReference type="PIRSR" id="PIRSR004848-1"/>
    </source>
</evidence>
<dbReference type="Gene3D" id="3.20.20.10">
    <property type="entry name" value="Alanine racemase"/>
    <property type="match status" value="1"/>
</dbReference>
<dbReference type="Proteomes" id="UP000075806">
    <property type="component" value="Unassembled WGS sequence"/>
</dbReference>
<dbReference type="PANTHER" id="PTHR10146:SF14">
    <property type="entry name" value="PYRIDOXAL PHOSPHATE HOMEOSTASIS PROTEIN"/>
    <property type="match status" value="1"/>
</dbReference>
<dbReference type="FunFam" id="3.20.20.10:FF:000011">
    <property type="entry name" value="Pyridoxal phosphate homeostasis protein"/>
    <property type="match status" value="1"/>
</dbReference>
<dbReference type="AlphaFoldDB" id="A0A161QBN1"/>
<protein>
    <recommendedName>
        <fullName evidence="2">Pyridoxal phosphate homeostasis protein</fullName>
        <shortName evidence="2">PLP homeostasis protein</shortName>
    </recommendedName>
</protein>
<reference evidence="6" key="1">
    <citation type="submission" date="2016-02" db="EMBL/GenBank/DDBJ databases">
        <title>Genome sequence of Bacillus trypoxylicola KCTC 13244(T).</title>
        <authorList>
            <person name="Jeong H."/>
            <person name="Park S.-H."/>
            <person name="Choi S.-K."/>
        </authorList>
    </citation>
    <scope>NUCLEOTIDE SEQUENCE [LARGE SCALE GENOMIC DNA]</scope>
    <source>
        <strain evidence="6">KCTC 13244</strain>
    </source>
</reference>
<evidence type="ECO:0000256" key="2">
    <source>
        <dbReference type="HAMAP-Rule" id="MF_02087"/>
    </source>
</evidence>
<evidence type="ECO:0000313" key="6">
    <source>
        <dbReference type="EMBL" id="KYG35337.1"/>
    </source>
</evidence>
<evidence type="ECO:0000259" key="5">
    <source>
        <dbReference type="Pfam" id="PF01168"/>
    </source>
</evidence>
<dbReference type="HAMAP" id="MF_02087">
    <property type="entry name" value="PLP_homeostasis"/>
    <property type="match status" value="1"/>
</dbReference>
<name>A0A161QBN1_9BACI</name>
<dbReference type="PROSITE" id="PS01211">
    <property type="entry name" value="UPF0001"/>
    <property type="match status" value="1"/>
</dbReference>
<dbReference type="SUPFAM" id="SSF51419">
    <property type="entry name" value="PLP-binding barrel"/>
    <property type="match status" value="1"/>
</dbReference>
<organism evidence="6 7">
    <name type="scientific">Alkalihalobacillus trypoxylicola</name>
    <dbReference type="NCBI Taxonomy" id="519424"/>
    <lineage>
        <taxon>Bacteria</taxon>
        <taxon>Bacillati</taxon>
        <taxon>Bacillota</taxon>
        <taxon>Bacilli</taxon>
        <taxon>Bacillales</taxon>
        <taxon>Bacillaceae</taxon>
        <taxon>Alkalihalobacillus</taxon>
    </lineage>
</organism>
<dbReference type="CDD" id="cd00635">
    <property type="entry name" value="PLPDE_III_YBL036c_like"/>
    <property type="match status" value="1"/>
</dbReference>
<accession>A0A161QBN1</accession>
<gene>
    <name evidence="6" type="ORF">AZF04_02160</name>
</gene>
<feature type="modified residue" description="N6-(pyridoxal phosphate)lysine" evidence="2 3">
    <location>
        <position position="35"/>
    </location>
</feature>
<dbReference type="GO" id="GO:0030170">
    <property type="term" value="F:pyridoxal phosphate binding"/>
    <property type="evidence" value="ECO:0007669"/>
    <property type="project" value="UniProtKB-UniRule"/>
</dbReference>
<dbReference type="InterPro" id="IPR001608">
    <property type="entry name" value="Ala_racemase_N"/>
</dbReference>
<dbReference type="EMBL" id="LTAO01000001">
    <property type="protein sequence ID" value="KYG35337.1"/>
    <property type="molecule type" value="Genomic_DNA"/>
</dbReference>
<dbReference type="NCBIfam" id="TIGR00044">
    <property type="entry name" value="YggS family pyridoxal phosphate-dependent enzyme"/>
    <property type="match status" value="1"/>
</dbReference>